<dbReference type="HAMAP" id="MF_00165">
    <property type="entry name" value="Thymidylate_kinase"/>
    <property type="match status" value="1"/>
</dbReference>
<dbReference type="InterPro" id="IPR018094">
    <property type="entry name" value="Thymidylate_kinase"/>
</dbReference>
<keyword evidence="5" id="KW-0547">Nucleotide-binding</keyword>
<keyword evidence="3" id="KW-0808">Transferase</keyword>
<dbReference type="GO" id="GO:0004798">
    <property type="term" value="F:dTMP kinase activity"/>
    <property type="evidence" value="ECO:0007669"/>
    <property type="project" value="UniProtKB-EC"/>
</dbReference>
<dbReference type="GO" id="GO:0006233">
    <property type="term" value="P:dTDP biosynthetic process"/>
    <property type="evidence" value="ECO:0007669"/>
    <property type="project" value="InterPro"/>
</dbReference>
<dbReference type="SUPFAM" id="SSF52540">
    <property type="entry name" value="P-loop containing nucleoside triphosphate hydrolases"/>
    <property type="match status" value="1"/>
</dbReference>
<keyword evidence="4" id="KW-0545">Nucleotide biosynthesis</keyword>
<dbReference type="EC" id="2.7.4.9" evidence="2"/>
<dbReference type="GO" id="GO:0005737">
    <property type="term" value="C:cytoplasm"/>
    <property type="evidence" value="ECO:0007669"/>
    <property type="project" value="TreeGrafter"/>
</dbReference>
<feature type="domain" description="Thymidylate kinase-like" evidence="8">
    <location>
        <begin position="13"/>
        <end position="147"/>
    </location>
</feature>
<evidence type="ECO:0000256" key="4">
    <source>
        <dbReference type="ARBA" id="ARBA00022727"/>
    </source>
</evidence>
<sequence>MEDHPYPGKLFIVEGIDGSGKSTQLDLLYKWLISEGYSVFFTEWNSSDLVKKTTKKGKKKNLLTPTTFSILHAVDFADRLANVIIPPLQAGMIVLADRYVYTAYARDVARGVHSDWVRNLYSFAVKPNISFYFKIPIDVSINRILSGRASLKPYEAGMDVGLSDDPVTSFKMFQTRVLSQYDQQIEEFGLTAIDG</sequence>
<evidence type="ECO:0000256" key="7">
    <source>
        <dbReference type="ARBA" id="ARBA00022840"/>
    </source>
</evidence>
<dbReference type="Gene3D" id="3.40.50.300">
    <property type="entry name" value="P-loop containing nucleotide triphosphate hydrolases"/>
    <property type="match status" value="1"/>
</dbReference>
<feature type="non-terminal residue" evidence="9">
    <location>
        <position position="195"/>
    </location>
</feature>
<accession>A0A383AKF0</accession>
<dbReference type="GO" id="GO:0005524">
    <property type="term" value="F:ATP binding"/>
    <property type="evidence" value="ECO:0007669"/>
    <property type="project" value="UniProtKB-KW"/>
</dbReference>
<dbReference type="Pfam" id="PF02223">
    <property type="entry name" value="Thymidylate_kin"/>
    <property type="match status" value="1"/>
</dbReference>
<dbReference type="EMBL" id="UINC01192436">
    <property type="protein sequence ID" value="SVE07578.1"/>
    <property type="molecule type" value="Genomic_DNA"/>
</dbReference>
<proteinExistence type="inferred from homology"/>
<keyword evidence="7" id="KW-0067">ATP-binding</keyword>
<dbReference type="AlphaFoldDB" id="A0A383AKF0"/>
<dbReference type="PANTHER" id="PTHR10344:SF1">
    <property type="entry name" value="THYMIDYLATE KINASE"/>
    <property type="match status" value="1"/>
</dbReference>
<dbReference type="GO" id="GO:0006227">
    <property type="term" value="P:dUDP biosynthetic process"/>
    <property type="evidence" value="ECO:0007669"/>
    <property type="project" value="TreeGrafter"/>
</dbReference>
<evidence type="ECO:0000313" key="9">
    <source>
        <dbReference type="EMBL" id="SVE07578.1"/>
    </source>
</evidence>
<evidence type="ECO:0000256" key="3">
    <source>
        <dbReference type="ARBA" id="ARBA00022679"/>
    </source>
</evidence>
<reference evidence="9" key="1">
    <citation type="submission" date="2018-05" db="EMBL/GenBank/DDBJ databases">
        <authorList>
            <person name="Lanie J.A."/>
            <person name="Ng W.-L."/>
            <person name="Kazmierczak K.M."/>
            <person name="Andrzejewski T.M."/>
            <person name="Davidsen T.M."/>
            <person name="Wayne K.J."/>
            <person name="Tettelin H."/>
            <person name="Glass J.I."/>
            <person name="Rusch D."/>
            <person name="Podicherti R."/>
            <person name="Tsui H.-C.T."/>
            <person name="Winkler M.E."/>
        </authorList>
    </citation>
    <scope>NUCLEOTIDE SEQUENCE</scope>
</reference>
<evidence type="ECO:0000256" key="1">
    <source>
        <dbReference type="ARBA" id="ARBA00009776"/>
    </source>
</evidence>
<dbReference type="GO" id="GO:0006235">
    <property type="term" value="P:dTTP biosynthetic process"/>
    <property type="evidence" value="ECO:0007669"/>
    <property type="project" value="TreeGrafter"/>
</dbReference>
<keyword evidence="6" id="KW-0418">Kinase</keyword>
<dbReference type="InterPro" id="IPR027417">
    <property type="entry name" value="P-loop_NTPase"/>
</dbReference>
<evidence type="ECO:0000256" key="5">
    <source>
        <dbReference type="ARBA" id="ARBA00022741"/>
    </source>
</evidence>
<evidence type="ECO:0000256" key="6">
    <source>
        <dbReference type="ARBA" id="ARBA00022777"/>
    </source>
</evidence>
<protein>
    <recommendedName>
        <fullName evidence="2">dTMP kinase</fullName>
        <ecNumber evidence="2">2.7.4.9</ecNumber>
    </recommendedName>
</protein>
<comment type="similarity">
    <text evidence="1">Belongs to the thymidylate kinase family.</text>
</comment>
<dbReference type="CDD" id="cd01672">
    <property type="entry name" value="TMPK"/>
    <property type="match status" value="1"/>
</dbReference>
<name>A0A383AKF0_9ZZZZ</name>
<dbReference type="InterPro" id="IPR039430">
    <property type="entry name" value="Thymidylate_kin-like_dom"/>
</dbReference>
<gene>
    <name evidence="9" type="ORF">METZ01_LOCUS460432</name>
</gene>
<evidence type="ECO:0000256" key="2">
    <source>
        <dbReference type="ARBA" id="ARBA00012980"/>
    </source>
</evidence>
<organism evidence="9">
    <name type="scientific">marine metagenome</name>
    <dbReference type="NCBI Taxonomy" id="408172"/>
    <lineage>
        <taxon>unclassified sequences</taxon>
        <taxon>metagenomes</taxon>
        <taxon>ecological metagenomes</taxon>
    </lineage>
</organism>
<evidence type="ECO:0000259" key="8">
    <source>
        <dbReference type="Pfam" id="PF02223"/>
    </source>
</evidence>
<dbReference type="PANTHER" id="PTHR10344">
    <property type="entry name" value="THYMIDYLATE KINASE"/>
    <property type="match status" value="1"/>
</dbReference>